<dbReference type="STRING" id="455432.AWN90_12170"/>
<protein>
    <submittedName>
        <fullName evidence="3">Uncharacterized protein</fullName>
    </submittedName>
</protein>
<reference evidence="3 4" key="1">
    <citation type="submission" date="2016-04" db="EMBL/GenBank/DDBJ databases">
        <authorList>
            <person name="Evans L.H."/>
            <person name="Alamgir A."/>
            <person name="Owens N."/>
            <person name="Weber N.D."/>
            <person name="Virtaneva K."/>
            <person name="Barbian K."/>
            <person name="Babar A."/>
            <person name="Rosenke K."/>
        </authorList>
    </citation>
    <scope>NUCLEOTIDE SEQUENCE [LARGE SCALE GENOMIC DNA]</scope>
    <source>
        <strain evidence="3 4">IFM 0406</strain>
    </source>
</reference>
<feature type="transmembrane region" description="Helical" evidence="1">
    <location>
        <begin position="12"/>
        <end position="32"/>
    </location>
</feature>
<evidence type="ECO:0000313" key="4">
    <source>
        <dbReference type="Proteomes" id="UP000076512"/>
    </source>
</evidence>
<feature type="chain" id="PRO_5038980355" evidence="2">
    <location>
        <begin position="23"/>
        <end position="194"/>
    </location>
</feature>
<dbReference type="RefSeq" id="WP_067580341.1">
    <property type="nucleotide sequence ID" value="NZ_JABMCZ010000002.1"/>
</dbReference>
<evidence type="ECO:0000256" key="1">
    <source>
        <dbReference type="SAM" id="Phobius"/>
    </source>
</evidence>
<dbReference type="EMBL" id="LWGR01000021">
    <property type="protein sequence ID" value="KZM68593.1"/>
    <property type="molecule type" value="Genomic_DNA"/>
</dbReference>
<dbReference type="AlphaFoldDB" id="A0A164HKF3"/>
<keyword evidence="4" id="KW-1185">Reference proteome</keyword>
<proteinExistence type="predicted"/>
<feature type="signal peptide" evidence="2">
    <location>
        <begin position="1"/>
        <end position="22"/>
    </location>
</feature>
<evidence type="ECO:0000313" key="3">
    <source>
        <dbReference type="EMBL" id="KZM68593.1"/>
    </source>
</evidence>
<keyword evidence="1" id="KW-0472">Membrane</keyword>
<name>A0A164HKF3_9NOCA</name>
<keyword evidence="1" id="KW-1133">Transmembrane helix</keyword>
<evidence type="ECO:0000256" key="2">
    <source>
        <dbReference type="SAM" id="SignalP"/>
    </source>
</evidence>
<gene>
    <name evidence="3" type="ORF">AWN90_12170</name>
</gene>
<organism evidence="3 4">
    <name type="scientific">Nocardia terpenica</name>
    <dbReference type="NCBI Taxonomy" id="455432"/>
    <lineage>
        <taxon>Bacteria</taxon>
        <taxon>Bacillati</taxon>
        <taxon>Actinomycetota</taxon>
        <taxon>Actinomycetes</taxon>
        <taxon>Mycobacteriales</taxon>
        <taxon>Nocardiaceae</taxon>
        <taxon>Nocardia</taxon>
    </lineage>
</organism>
<accession>A0A164HKF3</accession>
<comment type="caution">
    <text evidence="3">The sequence shown here is derived from an EMBL/GenBank/DDBJ whole genome shotgun (WGS) entry which is preliminary data.</text>
</comment>
<keyword evidence="2" id="KW-0732">Signal</keyword>
<sequence>MRVDRDHFRTSFLYMLAPTVLAALLAAVPAVLDPPAARADADYGGGCVLRSDDAAATIDALRNRCSADQQDQLFRDAPLGDVPHGVTDGWVTRPPIMEALAPPFWIGKTFYTGPDGGRLMNRITGMGIEGFPANVYVAPSRMDGNPVWALDYAPSITPQVWDEIREVSPGVWFGYSWWRGYFQTTLLLTFVLTQ</sequence>
<keyword evidence="1" id="KW-0812">Transmembrane</keyword>
<dbReference type="Proteomes" id="UP000076512">
    <property type="component" value="Unassembled WGS sequence"/>
</dbReference>